<name>A0A841L974_9SPHN</name>
<dbReference type="Pfam" id="PF08818">
    <property type="entry name" value="DUF1801"/>
    <property type="match status" value="1"/>
</dbReference>
<protein>
    <recommendedName>
        <fullName evidence="1">YdhG-like domain-containing protein</fullName>
    </recommendedName>
</protein>
<keyword evidence="3" id="KW-1185">Reference proteome</keyword>
<dbReference type="AlphaFoldDB" id="A0A841L974"/>
<sequence length="130" mass="13935">MATTATESSVDAFLESVAPEGRRDDAKQLCAIMADVAQLPPAMWGSAIIGFGSHHYRYASGREGDICRIGFSPRKAANVIYLACDLAPLEAILARLGKHERGAGCLYIKKLKDIDRTALGELLNAAWAAT</sequence>
<feature type="domain" description="YdhG-like" evidence="1">
    <location>
        <begin position="22"/>
        <end position="126"/>
    </location>
</feature>
<comment type="caution">
    <text evidence="2">The sequence shown here is derived from an EMBL/GenBank/DDBJ whole genome shotgun (WGS) entry which is preliminary data.</text>
</comment>
<dbReference type="EMBL" id="JACIIV010000016">
    <property type="protein sequence ID" value="MBB6228161.1"/>
    <property type="molecule type" value="Genomic_DNA"/>
</dbReference>
<evidence type="ECO:0000259" key="1">
    <source>
        <dbReference type="Pfam" id="PF08818"/>
    </source>
</evidence>
<gene>
    <name evidence="2" type="ORF">FHS79_002346</name>
</gene>
<evidence type="ECO:0000313" key="2">
    <source>
        <dbReference type="EMBL" id="MBB6228161.1"/>
    </source>
</evidence>
<dbReference type="RefSeq" id="WP_184199990.1">
    <property type="nucleotide sequence ID" value="NZ_JACIIV010000016.1"/>
</dbReference>
<proteinExistence type="predicted"/>
<evidence type="ECO:0000313" key="3">
    <source>
        <dbReference type="Proteomes" id="UP000538147"/>
    </source>
</evidence>
<dbReference type="InterPro" id="IPR014922">
    <property type="entry name" value="YdhG-like"/>
</dbReference>
<reference evidence="2 3" key="1">
    <citation type="submission" date="2020-08" db="EMBL/GenBank/DDBJ databases">
        <title>Genomic Encyclopedia of Type Strains, Phase IV (KMG-IV): sequencing the most valuable type-strain genomes for metagenomic binning, comparative biology and taxonomic classification.</title>
        <authorList>
            <person name="Goeker M."/>
        </authorList>
    </citation>
    <scope>NUCLEOTIDE SEQUENCE [LARGE SCALE GENOMIC DNA]</scope>
    <source>
        <strain evidence="2 3">DSM 102189</strain>
    </source>
</reference>
<accession>A0A841L974</accession>
<organism evidence="2 3">
    <name type="scientific">Polymorphobacter multimanifer</name>
    <dbReference type="NCBI Taxonomy" id="1070431"/>
    <lineage>
        <taxon>Bacteria</taxon>
        <taxon>Pseudomonadati</taxon>
        <taxon>Pseudomonadota</taxon>
        <taxon>Alphaproteobacteria</taxon>
        <taxon>Sphingomonadales</taxon>
        <taxon>Sphingosinicellaceae</taxon>
        <taxon>Polymorphobacter</taxon>
    </lineage>
</organism>
<dbReference type="Proteomes" id="UP000538147">
    <property type="component" value="Unassembled WGS sequence"/>
</dbReference>